<evidence type="ECO:0000313" key="12">
    <source>
        <dbReference type="EMBL" id="BBM99976.1"/>
    </source>
</evidence>
<evidence type="ECO:0000256" key="4">
    <source>
        <dbReference type="ARBA" id="ARBA00022806"/>
    </source>
</evidence>
<keyword evidence="5 7" id="KW-0067">ATP-binding</keyword>
<proteinExistence type="inferred from homology"/>
<accession>A0A176WJI7</accession>
<evidence type="ECO:0000256" key="6">
    <source>
        <dbReference type="PROSITE-ProRule" id="PRU00552"/>
    </source>
</evidence>
<feature type="region of interest" description="Disordered" evidence="8">
    <location>
        <begin position="79"/>
        <end position="165"/>
    </location>
</feature>
<dbReference type="PROSITE" id="PS00039">
    <property type="entry name" value="DEAD_ATP_HELICASE"/>
    <property type="match status" value="1"/>
</dbReference>
<protein>
    <recommendedName>
        <fullName evidence="1">RNA helicase</fullName>
        <ecNumber evidence="1">3.6.4.13</ecNumber>
    </recommendedName>
</protein>
<dbReference type="InterPro" id="IPR011545">
    <property type="entry name" value="DEAD/DEAH_box_helicase_dom"/>
</dbReference>
<gene>
    <name evidence="13" type="ORF">AXG93_1200s1790</name>
    <name evidence="12" type="ORF">Mp_1g25330</name>
</gene>
<keyword evidence="2 7" id="KW-0547">Nucleotide-binding</keyword>
<dbReference type="GO" id="GO:0003676">
    <property type="term" value="F:nucleic acid binding"/>
    <property type="evidence" value="ECO:0007669"/>
    <property type="project" value="InterPro"/>
</dbReference>
<evidence type="ECO:0000256" key="1">
    <source>
        <dbReference type="ARBA" id="ARBA00012552"/>
    </source>
</evidence>
<evidence type="ECO:0000259" key="9">
    <source>
        <dbReference type="PROSITE" id="PS51192"/>
    </source>
</evidence>
<feature type="domain" description="Helicase C-terminal" evidence="10">
    <location>
        <begin position="464"/>
        <end position="608"/>
    </location>
</feature>
<dbReference type="InterPro" id="IPR001650">
    <property type="entry name" value="Helicase_C-like"/>
</dbReference>
<dbReference type="PROSITE" id="PS51194">
    <property type="entry name" value="HELICASE_CTER"/>
    <property type="match status" value="1"/>
</dbReference>
<evidence type="ECO:0000256" key="7">
    <source>
        <dbReference type="RuleBase" id="RU000492"/>
    </source>
</evidence>
<evidence type="ECO:0000313" key="13">
    <source>
        <dbReference type="EMBL" id="OAE33317.1"/>
    </source>
</evidence>
<dbReference type="SUPFAM" id="SSF52540">
    <property type="entry name" value="P-loop containing nucleoside triphosphate hydrolases"/>
    <property type="match status" value="1"/>
</dbReference>
<evidence type="ECO:0000256" key="8">
    <source>
        <dbReference type="SAM" id="MobiDB-lite"/>
    </source>
</evidence>
<dbReference type="EMBL" id="LVLJ01000668">
    <property type="protein sequence ID" value="OAE33317.1"/>
    <property type="molecule type" value="Genomic_DNA"/>
</dbReference>
<dbReference type="EMBL" id="AP019866">
    <property type="protein sequence ID" value="BBM99976.1"/>
    <property type="molecule type" value="Genomic_DNA"/>
</dbReference>
<dbReference type="PANTHER" id="PTHR47958">
    <property type="entry name" value="ATP-DEPENDENT RNA HELICASE DBP3"/>
    <property type="match status" value="1"/>
</dbReference>
<evidence type="ECO:0000313" key="14">
    <source>
        <dbReference type="Proteomes" id="UP000077202"/>
    </source>
</evidence>
<keyword evidence="3 7" id="KW-0378">Hydrolase</keyword>
<reference evidence="13 14" key="1">
    <citation type="submission" date="2016-03" db="EMBL/GenBank/DDBJ databases">
        <title>Mechanisms controlling the formation of the plant cell surface in tip-growing cells are functionally conserved among land plants.</title>
        <authorList>
            <person name="Honkanen S."/>
            <person name="Jones V.A."/>
            <person name="Morieri G."/>
            <person name="Champion C."/>
            <person name="Hetherington A.J."/>
            <person name="Kelly S."/>
            <person name="Saint-Marcoux D."/>
            <person name="Proust H."/>
            <person name="Prescott H."/>
            <person name="Dolan L."/>
        </authorList>
    </citation>
    <scope>NUCLEOTIDE SEQUENCE [LARGE SCALE GENOMIC DNA]</scope>
    <source>
        <strain evidence="14">cv. Tak-1 and cv. Tak-2</strain>
        <tissue evidence="13">Whole gametophyte</tissue>
    </source>
</reference>
<evidence type="ECO:0000256" key="3">
    <source>
        <dbReference type="ARBA" id="ARBA00022801"/>
    </source>
</evidence>
<feature type="domain" description="DEAD-box RNA helicase Q" evidence="11">
    <location>
        <begin position="230"/>
        <end position="258"/>
    </location>
</feature>
<dbReference type="PROSITE" id="PS51192">
    <property type="entry name" value="HELICASE_ATP_BIND_1"/>
    <property type="match status" value="1"/>
</dbReference>
<dbReference type="GO" id="GO:0016787">
    <property type="term" value="F:hydrolase activity"/>
    <property type="evidence" value="ECO:0007669"/>
    <property type="project" value="UniProtKB-KW"/>
</dbReference>
<dbReference type="InterPro" id="IPR014014">
    <property type="entry name" value="RNA_helicase_DEAD_Q_motif"/>
</dbReference>
<keyword evidence="4 7" id="KW-0347">Helicase</keyword>
<reference evidence="12" key="2">
    <citation type="journal article" date="2019" name="Curr. Biol.">
        <title>Chromatin organization in early land plants reveals an ancestral association between H3K27me3, transposons, and constitutive heterochromatin.</title>
        <authorList>
            <person name="Montgomery S.A."/>
            <person name="Tanizawa Y."/>
            <person name="Galik B."/>
            <person name="Wang N."/>
            <person name="Ito T."/>
            <person name="Mochizuki T."/>
            <person name="Akimcheva S."/>
            <person name="Bowman J."/>
            <person name="Cognat V."/>
            <person name="Drouard L."/>
            <person name="Ekker H."/>
            <person name="Houng S."/>
            <person name="Kohchi T."/>
            <person name="Lin S."/>
            <person name="Liu L.D."/>
            <person name="Nakamura Y."/>
            <person name="Valeeva L.R."/>
            <person name="Shakirov E.V."/>
            <person name="Shippen D.E."/>
            <person name="Wei W."/>
            <person name="Yagura M."/>
            <person name="Yamaoka S."/>
            <person name="Yamato K.T."/>
            <person name="Liu C."/>
            <person name="Berger F."/>
        </authorList>
    </citation>
    <scope>NUCLEOTIDE SEQUENCE [LARGE SCALE GENOMIC DNA]</scope>
    <source>
        <strain evidence="12">Tak-1</strain>
    </source>
</reference>
<dbReference type="EC" id="3.6.4.13" evidence="1"/>
<dbReference type="PROSITE" id="PS51195">
    <property type="entry name" value="Q_MOTIF"/>
    <property type="match status" value="1"/>
</dbReference>
<dbReference type="GO" id="GO:0005524">
    <property type="term" value="F:ATP binding"/>
    <property type="evidence" value="ECO:0007669"/>
    <property type="project" value="UniProtKB-KW"/>
</dbReference>
<feature type="compositionally biased region" description="Low complexity" evidence="8">
    <location>
        <begin position="636"/>
        <end position="651"/>
    </location>
</feature>
<feature type="domain" description="Helicase ATP-binding" evidence="9">
    <location>
        <begin position="261"/>
        <end position="435"/>
    </location>
</feature>
<feature type="short sequence motif" description="Q motif" evidence="6">
    <location>
        <begin position="230"/>
        <end position="258"/>
    </location>
</feature>
<dbReference type="FunFam" id="3.40.50.300:FF:000079">
    <property type="entry name" value="probable ATP-dependent RNA helicase DDX17"/>
    <property type="match status" value="1"/>
</dbReference>
<dbReference type="FunFam" id="3.40.50.300:FF:000008">
    <property type="entry name" value="ATP-dependent RNA helicase RhlB"/>
    <property type="match status" value="1"/>
</dbReference>
<dbReference type="AlphaFoldDB" id="A0A176WJI7"/>
<dbReference type="Proteomes" id="UP000077202">
    <property type="component" value="Unassembled WGS sequence"/>
</dbReference>
<keyword evidence="14" id="KW-1185">Reference proteome</keyword>
<dbReference type="CDD" id="cd18787">
    <property type="entry name" value="SF2_C_DEAD"/>
    <property type="match status" value="1"/>
</dbReference>
<dbReference type="InterPro" id="IPR027417">
    <property type="entry name" value="P-loop_NTPase"/>
</dbReference>
<dbReference type="Pfam" id="PF00271">
    <property type="entry name" value="Helicase_C"/>
    <property type="match status" value="1"/>
</dbReference>
<feature type="region of interest" description="Disordered" evidence="8">
    <location>
        <begin position="600"/>
        <end position="669"/>
    </location>
</feature>
<evidence type="ECO:0000313" key="15">
    <source>
        <dbReference type="Proteomes" id="UP001162541"/>
    </source>
</evidence>
<feature type="compositionally biased region" description="Gly residues" evidence="8">
    <location>
        <begin position="618"/>
        <end position="630"/>
    </location>
</feature>
<name>A0A176WJI7_MARPO</name>
<dbReference type="GO" id="GO:0003724">
    <property type="term" value="F:RNA helicase activity"/>
    <property type="evidence" value="ECO:0007669"/>
    <property type="project" value="UniProtKB-EC"/>
</dbReference>
<reference evidence="15" key="3">
    <citation type="journal article" date="2020" name="Curr. Biol.">
        <title>Chromatin organization in early land plants reveals an ancestral association between H3K27me3, transposons, and constitutive heterochromatin.</title>
        <authorList>
            <person name="Montgomery S.A."/>
            <person name="Tanizawa Y."/>
            <person name="Galik B."/>
            <person name="Wang N."/>
            <person name="Ito T."/>
            <person name="Mochizuki T."/>
            <person name="Akimcheva S."/>
            <person name="Bowman J.L."/>
            <person name="Cognat V."/>
            <person name="Marechal-Drouard L."/>
            <person name="Ekker H."/>
            <person name="Hong S.F."/>
            <person name="Kohchi T."/>
            <person name="Lin S.S."/>
            <person name="Liu L.D."/>
            <person name="Nakamura Y."/>
            <person name="Valeeva L.R."/>
            <person name="Shakirov E.V."/>
            <person name="Shippen D.E."/>
            <person name="Wei W.L."/>
            <person name="Yagura M."/>
            <person name="Yamaoka S."/>
            <person name="Yamato K.T."/>
            <person name="Liu C."/>
            <person name="Berger F."/>
        </authorList>
    </citation>
    <scope>NUCLEOTIDE SEQUENCE [LARGE SCALE GENOMIC DNA]</scope>
    <source>
        <strain evidence="15">Tak-1</strain>
    </source>
</reference>
<organism evidence="13 14">
    <name type="scientific">Marchantia polymorpha subsp. ruderalis</name>
    <dbReference type="NCBI Taxonomy" id="1480154"/>
    <lineage>
        <taxon>Eukaryota</taxon>
        <taxon>Viridiplantae</taxon>
        <taxon>Streptophyta</taxon>
        <taxon>Embryophyta</taxon>
        <taxon>Marchantiophyta</taxon>
        <taxon>Marchantiopsida</taxon>
        <taxon>Marchantiidae</taxon>
        <taxon>Marchantiales</taxon>
        <taxon>Marchantiaceae</taxon>
        <taxon>Marchantia</taxon>
    </lineage>
</organism>
<feature type="compositionally biased region" description="Basic and acidic residues" evidence="8">
    <location>
        <begin position="105"/>
        <end position="116"/>
    </location>
</feature>
<dbReference type="InterPro" id="IPR014001">
    <property type="entry name" value="Helicase_ATP-bd"/>
</dbReference>
<evidence type="ECO:0000259" key="10">
    <source>
        <dbReference type="PROSITE" id="PS51194"/>
    </source>
</evidence>
<dbReference type="Gene3D" id="3.40.50.300">
    <property type="entry name" value="P-loop containing nucleotide triphosphate hydrolases"/>
    <property type="match status" value="2"/>
</dbReference>
<dbReference type="SMART" id="SM00487">
    <property type="entry name" value="DEXDc"/>
    <property type="match status" value="1"/>
</dbReference>
<dbReference type="Proteomes" id="UP001162541">
    <property type="component" value="Chromosome 1"/>
</dbReference>
<dbReference type="Pfam" id="PF00270">
    <property type="entry name" value="DEAD"/>
    <property type="match status" value="1"/>
</dbReference>
<dbReference type="InterPro" id="IPR000629">
    <property type="entry name" value="RNA-helicase_DEAD-box_CS"/>
</dbReference>
<dbReference type="SMART" id="SM00490">
    <property type="entry name" value="HELICc"/>
    <property type="match status" value="1"/>
</dbReference>
<sequence>MAALWRGIARSVAVAGEVRMMASLPGFCLSGLRSSGSLSSSASPFLVYRPLSAQVTLSTDANRQPSVFQPRSAQYGKVASVDKLGEEPSTSYRARPWESSAPSRRRTDNYQERSAERSAPPWKRNNYRDSERGSAMAENGQSNRRFGNLSIKNRGPPTNGHANGHVSDLLEVAEPQRDSLFTPYRMSREFSSSALLDADADSDGSDMDVDAYKKQHDVTTSGKDVPDPFMTFESTGFPASLMKELQYAGFDTPSPIQALSWPIALQMRDVVAIAKTGSGKTLGYLLPAFLRLQNNRPTHRQNPSVLVLAPTRELANQIREEAVKFGRSSRVMTTCVCGGAPKGPQLRDIQRGVDIIVATPGRLNDLLEMGAVNLQHVSYLVLDEADRMLDMGFEPQIRAIVDQMPVQRQTLMYTATWPKEVRKIARDLMTDPVQVNVGNSDQLSANKSITQHVEIVSRSSKERRLEQILNGQEEGAKVLIFCSTKRMCDELSMNLRRDFGALALHGDKSQRERDFVLQQFKRGKASILVATDVAARGLDVKDIRLVVNYDFPTGVEDYVHRIGRTGRAGATGIAHTFFSNDDSKHARELIKVLESTNQIVPPELRQMGGGRGGDRRSGGGSRWGGGGGGGNRREGQGSYYTGKSSQNSGSGSKWGGQGGGRNDRKMALW</sequence>
<evidence type="ECO:0000256" key="5">
    <source>
        <dbReference type="ARBA" id="ARBA00022840"/>
    </source>
</evidence>
<evidence type="ECO:0000256" key="2">
    <source>
        <dbReference type="ARBA" id="ARBA00022741"/>
    </source>
</evidence>
<evidence type="ECO:0000259" key="11">
    <source>
        <dbReference type="PROSITE" id="PS51195"/>
    </source>
</evidence>
<comment type="similarity">
    <text evidence="7">Belongs to the DEAD box helicase family.</text>
</comment>